<protein>
    <submittedName>
        <fullName evidence="6">AraC family transcriptional regulator</fullName>
    </submittedName>
</protein>
<dbReference type="InterPro" id="IPR018060">
    <property type="entry name" value="HTH_AraC"/>
</dbReference>
<keyword evidence="2" id="KW-0238">DNA-binding</keyword>
<dbReference type="Gene3D" id="1.10.10.60">
    <property type="entry name" value="Homeodomain-like"/>
    <property type="match status" value="1"/>
</dbReference>
<sequence>MILFLTIGQTGRFSYVEFLNGGNPTWMGIADIVIYTLPVTYFLYLKDQFNNKLKLINLLHFIPALVQGGFIVLGLLNPNENIRASFQTEDAQRLFRIFMAIGILYHLVYYVSSIILTKKFFGKITNRLSFQVENKYYVRFLTLLGLGYLFWIYYYIRGVFFNYASILDYGMFWGALSLTICFIAYSLLQNPNQFYLEETLEKYSSSKLKKADISRLKKQLELLMLEQRPYLNTKLTRKDIAKMTQISEPDVSRIVNEGFGYNFFEWVNYYRVKDFMERVESKLNSNLTLYGVAQESGFGSKSTFYKAFRDITGKTPTEYFGK</sequence>
<keyword evidence="3" id="KW-0804">Transcription</keyword>
<keyword evidence="7" id="KW-1185">Reference proteome</keyword>
<dbReference type="PROSITE" id="PS01124">
    <property type="entry name" value="HTH_ARAC_FAMILY_2"/>
    <property type="match status" value="1"/>
</dbReference>
<dbReference type="PANTHER" id="PTHR43280:SF2">
    <property type="entry name" value="HTH-TYPE TRANSCRIPTIONAL REGULATOR EXSA"/>
    <property type="match status" value="1"/>
</dbReference>
<keyword evidence="4" id="KW-0812">Transmembrane</keyword>
<feature type="transmembrane region" description="Helical" evidence="4">
    <location>
        <begin position="56"/>
        <end position="76"/>
    </location>
</feature>
<evidence type="ECO:0000256" key="1">
    <source>
        <dbReference type="ARBA" id="ARBA00023015"/>
    </source>
</evidence>
<evidence type="ECO:0000256" key="2">
    <source>
        <dbReference type="ARBA" id="ARBA00023125"/>
    </source>
</evidence>
<dbReference type="Pfam" id="PF12833">
    <property type="entry name" value="HTH_18"/>
    <property type="match status" value="1"/>
</dbReference>
<evidence type="ECO:0000259" key="5">
    <source>
        <dbReference type="PROSITE" id="PS01124"/>
    </source>
</evidence>
<gene>
    <name evidence="6" type="ORF">HHX25_16255</name>
</gene>
<dbReference type="PANTHER" id="PTHR43280">
    <property type="entry name" value="ARAC-FAMILY TRANSCRIPTIONAL REGULATOR"/>
    <property type="match status" value="1"/>
</dbReference>
<dbReference type="Proteomes" id="UP000746690">
    <property type="component" value="Unassembled WGS sequence"/>
</dbReference>
<evidence type="ECO:0000313" key="7">
    <source>
        <dbReference type="Proteomes" id="UP000746690"/>
    </source>
</evidence>
<reference evidence="6 7" key="1">
    <citation type="submission" date="2020-04" db="EMBL/GenBank/DDBJ databases">
        <title>A Flavivirga sp. nov.</title>
        <authorList>
            <person name="Sun X."/>
        </authorList>
    </citation>
    <scope>NUCLEOTIDE SEQUENCE [LARGE SCALE GENOMIC DNA]</scope>
    <source>
        <strain evidence="6 7">Y03</strain>
    </source>
</reference>
<dbReference type="InterPro" id="IPR009057">
    <property type="entry name" value="Homeodomain-like_sf"/>
</dbReference>
<dbReference type="SUPFAM" id="SSF46689">
    <property type="entry name" value="Homeodomain-like"/>
    <property type="match status" value="1"/>
</dbReference>
<keyword evidence="4" id="KW-1133">Transmembrane helix</keyword>
<dbReference type="EMBL" id="JABBHF010000010">
    <property type="protein sequence ID" value="NMH89065.1"/>
    <property type="molecule type" value="Genomic_DNA"/>
</dbReference>
<feature type="domain" description="HTH araC/xylS-type" evidence="5">
    <location>
        <begin position="214"/>
        <end position="322"/>
    </location>
</feature>
<accession>A0ABX1S3F5</accession>
<evidence type="ECO:0000256" key="4">
    <source>
        <dbReference type="SAM" id="Phobius"/>
    </source>
</evidence>
<evidence type="ECO:0000313" key="6">
    <source>
        <dbReference type="EMBL" id="NMH89065.1"/>
    </source>
</evidence>
<feature type="transmembrane region" description="Helical" evidence="4">
    <location>
        <begin position="25"/>
        <end position="44"/>
    </location>
</feature>
<organism evidence="6 7">
    <name type="scientific">Flavivirga algicola</name>
    <dbReference type="NCBI Taxonomy" id="2729136"/>
    <lineage>
        <taxon>Bacteria</taxon>
        <taxon>Pseudomonadati</taxon>
        <taxon>Bacteroidota</taxon>
        <taxon>Flavobacteriia</taxon>
        <taxon>Flavobacteriales</taxon>
        <taxon>Flavobacteriaceae</taxon>
        <taxon>Flavivirga</taxon>
    </lineage>
</organism>
<dbReference type="SMART" id="SM00342">
    <property type="entry name" value="HTH_ARAC"/>
    <property type="match status" value="1"/>
</dbReference>
<keyword evidence="4" id="KW-0472">Membrane</keyword>
<feature type="transmembrane region" description="Helical" evidence="4">
    <location>
        <begin position="171"/>
        <end position="188"/>
    </location>
</feature>
<name>A0ABX1S3F5_9FLAO</name>
<feature type="transmembrane region" description="Helical" evidence="4">
    <location>
        <begin position="136"/>
        <end position="156"/>
    </location>
</feature>
<comment type="caution">
    <text evidence="6">The sequence shown here is derived from an EMBL/GenBank/DDBJ whole genome shotgun (WGS) entry which is preliminary data.</text>
</comment>
<proteinExistence type="predicted"/>
<evidence type="ECO:0000256" key="3">
    <source>
        <dbReference type="ARBA" id="ARBA00023163"/>
    </source>
</evidence>
<feature type="transmembrane region" description="Helical" evidence="4">
    <location>
        <begin position="96"/>
        <end position="116"/>
    </location>
</feature>
<keyword evidence="1" id="KW-0805">Transcription regulation</keyword>